<dbReference type="EMBL" id="LATX01001727">
    <property type="protein sequence ID" value="KTB38845.1"/>
    <property type="molecule type" value="Genomic_DNA"/>
</dbReference>
<keyword evidence="1" id="KW-1133">Transmembrane helix</keyword>
<dbReference type="Proteomes" id="UP000054988">
    <property type="component" value="Unassembled WGS sequence"/>
</dbReference>
<evidence type="ECO:0000256" key="1">
    <source>
        <dbReference type="SAM" id="Phobius"/>
    </source>
</evidence>
<feature type="transmembrane region" description="Helical" evidence="1">
    <location>
        <begin position="119"/>
        <end position="144"/>
    </location>
</feature>
<comment type="caution">
    <text evidence="2">The sequence shown here is derived from an EMBL/GenBank/DDBJ whole genome shotgun (WGS) entry which is preliminary data.</text>
</comment>
<name>A0A0W0FR93_MONRR</name>
<evidence type="ECO:0000313" key="3">
    <source>
        <dbReference type="Proteomes" id="UP000054988"/>
    </source>
</evidence>
<protein>
    <submittedName>
        <fullName evidence="2">Uncharacterized protein</fullName>
    </submittedName>
</protein>
<keyword evidence="1" id="KW-0472">Membrane</keyword>
<feature type="transmembrane region" description="Helical" evidence="1">
    <location>
        <begin position="12"/>
        <end position="31"/>
    </location>
</feature>
<accession>A0A0W0FR93</accession>
<dbReference type="eggNOG" id="ENOG502R211">
    <property type="taxonomic scope" value="Eukaryota"/>
</dbReference>
<reference evidence="2 3" key="1">
    <citation type="submission" date="2015-12" db="EMBL/GenBank/DDBJ databases">
        <title>Draft genome sequence of Moniliophthora roreri, the causal agent of frosty pod rot of cacao.</title>
        <authorList>
            <person name="Aime M.C."/>
            <person name="Diaz-Valderrama J.R."/>
            <person name="Kijpornyongpan T."/>
            <person name="Phillips-Mora W."/>
        </authorList>
    </citation>
    <scope>NUCLEOTIDE SEQUENCE [LARGE SCALE GENOMIC DNA]</scope>
    <source>
        <strain evidence="2 3">MCA 2952</strain>
    </source>
</reference>
<proteinExistence type="predicted"/>
<keyword evidence="1" id="KW-0812">Transmembrane</keyword>
<dbReference type="AlphaFoldDB" id="A0A0W0FR93"/>
<sequence length="245" mass="27597">MTIAEPTDAWVISALIASVTASIVIPGGLLLRRRANVPLPAPPRRMIRRKEGLELKIGPRTEQISDTTPSYSNRPKIRIRQPAGLSQAIPPPSALRDDHLHEAGPEATERPQNLDFNPALYTVKAFGIATFAVTLGAVTFVWGVKNAMGIEDTQEFARRMRQLILTRMPILSSRIHRSLEDDPRNDETLKSDVDDWNWDDAEKRLKNAFEQKGLAGWAEVALDEIRAEEHVERKKRIALEENTKR</sequence>
<evidence type="ECO:0000313" key="2">
    <source>
        <dbReference type="EMBL" id="KTB38845.1"/>
    </source>
</evidence>
<organism evidence="2 3">
    <name type="scientific">Moniliophthora roreri</name>
    <name type="common">Frosty pod rot fungus</name>
    <name type="synonym">Monilia roreri</name>
    <dbReference type="NCBI Taxonomy" id="221103"/>
    <lineage>
        <taxon>Eukaryota</taxon>
        <taxon>Fungi</taxon>
        <taxon>Dikarya</taxon>
        <taxon>Basidiomycota</taxon>
        <taxon>Agaricomycotina</taxon>
        <taxon>Agaricomycetes</taxon>
        <taxon>Agaricomycetidae</taxon>
        <taxon>Agaricales</taxon>
        <taxon>Marasmiineae</taxon>
        <taxon>Marasmiaceae</taxon>
        <taxon>Moniliophthora</taxon>
    </lineage>
</organism>
<gene>
    <name evidence="2" type="ORF">WG66_8616</name>
</gene>